<dbReference type="Proteomes" id="UP000318585">
    <property type="component" value="Unassembled WGS sequence"/>
</dbReference>
<dbReference type="AlphaFoldDB" id="A0A553CUA8"/>
<evidence type="ECO:0000313" key="3">
    <source>
        <dbReference type="Proteomes" id="UP000318585"/>
    </source>
</evidence>
<proteinExistence type="predicted"/>
<keyword evidence="3" id="KW-1185">Reference proteome</keyword>
<accession>A0A553CUA8</accession>
<gene>
    <name evidence="2" type="ORF">FNW17_01775</name>
</gene>
<dbReference type="EMBL" id="VJZR01000001">
    <property type="protein sequence ID" value="TRX24083.1"/>
    <property type="molecule type" value="Genomic_DNA"/>
</dbReference>
<evidence type="ECO:0000313" key="2">
    <source>
        <dbReference type="EMBL" id="TRX24083.1"/>
    </source>
</evidence>
<dbReference type="InterPro" id="IPR035093">
    <property type="entry name" value="RelE/ParE_toxin_dom_sf"/>
</dbReference>
<sequence>MEIENTIAQYALININLAKRIEKEIRLGFRTIAKNPESFQCRHFKIRIFWLNKFPYGLYYIWENNEVFIVAFWHSKEDIPNKLPRIS</sequence>
<dbReference type="RefSeq" id="WP_143391598.1">
    <property type="nucleotide sequence ID" value="NZ_VJZQ01000026.1"/>
</dbReference>
<dbReference type="Gene3D" id="3.30.2310.20">
    <property type="entry name" value="RelE-like"/>
    <property type="match status" value="1"/>
</dbReference>
<reference evidence="2 3" key="1">
    <citation type="submission" date="2019-07" db="EMBL/GenBank/DDBJ databases">
        <title>Novel species of Flavobacterium.</title>
        <authorList>
            <person name="Liu Q."/>
            <person name="Xin Y.-H."/>
        </authorList>
    </citation>
    <scope>NUCLEOTIDE SEQUENCE [LARGE SCALE GENOMIC DNA]</scope>
    <source>
        <strain evidence="2 3">LB3P56</strain>
    </source>
</reference>
<evidence type="ECO:0000256" key="1">
    <source>
        <dbReference type="ARBA" id="ARBA00022649"/>
    </source>
</evidence>
<protein>
    <submittedName>
        <fullName evidence="2">Type II toxin-antitoxin system RelE/ParE family toxin</fullName>
    </submittedName>
</protein>
<comment type="caution">
    <text evidence="2">The sequence shown here is derived from an EMBL/GenBank/DDBJ whole genome shotgun (WGS) entry which is preliminary data.</text>
</comment>
<dbReference type="InterPro" id="IPR007712">
    <property type="entry name" value="RelE/ParE_toxin"/>
</dbReference>
<keyword evidence="1" id="KW-1277">Toxin-antitoxin system</keyword>
<name>A0A553CUA8_9FLAO</name>
<dbReference type="OrthoDB" id="595476at2"/>
<dbReference type="Pfam" id="PF05016">
    <property type="entry name" value="ParE_toxin"/>
    <property type="match status" value="1"/>
</dbReference>
<organism evidence="2 3">
    <name type="scientific">Flavobacterium franklandianum</name>
    <dbReference type="NCBI Taxonomy" id="2594430"/>
    <lineage>
        <taxon>Bacteria</taxon>
        <taxon>Pseudomonadati</taxon>
        <taxon>Bacteroidota</taxon>
        <taxon>Flavobacteriia</taxon>
        <taxon>Flavobacteriales</taxon>
        <taxon>Flavobacteriaceae</taxon>
        <taxon>Flavobacterium</taxon>
    </lineage>
</organism>